<keyword evidence="2" id="KW-0808">Transferase</keyword>
<evidence type="ECO:0000256" key="2">
    <source>
        <dbReference type="ARBA" id="ARBA00022679"/>
    </source>
</evidence>
<keyword evidence="3" id="KW-0012">Acyltransferase</keyword>
<organism evidence="5 6">
    <name type="scientific">Chondrus crispus</name>
    <name type="common">Carrageen Irish moss</name>
    <name type="synonym">Polymorpha crispa</name>
    <dbReference type="NCBI Taxonomy" id="2769"/>
    <lineage>
        <taxon>Eukaryota</taxon>
        <taxon>Rhodophyta</taxon>
        <taxon>Florideophyceae</taxon>
        <taxon>Rhodymeniophycidae</taxon>
        <taxon>Gigartinales</taxon>
        <taxon>Gigartinaceae</taxon>
        <taxon>Chondrus</taxon>
    </lineage>
</organism>
<evidence type="ECO:0000259" key="4">
    <source>
        <dbReference type="Pfam" id="PF00198"/>
    </source>
</evidence>
<reference evidence="6" key="1">
    <citation type="journal article" date="2013" name="Proc. Natl. Acad. Sci. U.S.A.">
        <title>Genome structure and metabolic features in the red seaweed Chondrus crispus shed light on evolution of the Archaeplastida.</title>
        <authorList>
            <person name="Collen J."/>
            <person name="Porcel B."/>
            <person name="Carre W."/>
            <person name="Ball S.G."/>
            <person name="Chaparro C."/>
            <person name="Tonon T."/>
            <person name="Barbeyron T."/>
            <person name="Michel G."/>
            <person name="Noel B."/>
            <person name="Valentin K."/>
            <person name="Elias M."/>
            <person name="Artiguenave F."/>
            <person name="Arun A."/>
            <person name="Aury J.M."/>
            <person name="Barbosa-Neto J.F."/>
            <person name="Bothwell J.H."/>
            <person name="Bouget F.Y."/>
            <person name="Brillet L."/>
            <person name="Cabello-Hurtado F."/>
            <person name="Capella-Gutierrez S."/>
            <person name="Charrier B."/>
            <person name="Cladiere L."/>
            <person name="Cock J.M."/>
            <person name="Coelho S.M."/>
            <person name="Colleoni C."/>
            <person name="Czjzek M."/>
            <person name="Da Silva C."/>
            <person name="Delage L."/>
            <person name="Denoeud F."/>
            <person name="Deschamps P."/>
            <person name="Dittami S.M."/>
            <person name="Gabaldon T."/>
            <person name="Gachon C.M."/>
            <person name="Groisillier A."/>
            <person name="Herve C."/>
            <person name="Jabbari K."/>
            <person name="Katinka M."/>
            <person name="Kloareg B."/>
            <person name="Kowalczyk N."/>
            <person name="Labadie K."/>
            <person name="Leblanc C."/>
            <person name="Lopez P.J."/>
            <person name="McLachlan D.H."/>
            <person name="Meslet-Cladiere L."/>
            <person name="Moustafa A."/>
            <person name="Nehr Z."/>
            <person name="Nyvall Collen P."/>
            <person name="Panaud O."/>
            <person name="Partensky F."/>
            <person name="Poulain J."/>
            <person name="Rensing S.A."/>
            <person name="Rousvoal S."/>
            <person name="Samson G."/>
            <person name="Symeonidi A."/>
            <person name="Weissenbach J."/>
            <person name="Zambounis A."/>
            <person name="Wincker P."/>
            <person name="Boyen C."/>
        </authorList>
    </citation>
    <scope>NUCLEOTIDE SEQUENCE [LARGE SCALE GENOMIC DNA]</scope>
    <source>
        <strain evidence="6">cv. Stackhouse</strain>
    </source>
</reference>
<dbReference type="PANTHER" id="PTHR43178:SF5">
    <property type="entry name" value="LIPOAMIDE ACYLTRANSFERASE COMPONENT OF BRANCHED-CHAIN ALPHA-KETO ACID DEHYDROGENASE COMPLEX, MITOCHONDRIAL"/>
    <property type="match status" value="1"/>
</dbReference>
<dbReference type="GO" id="GO:0016407">
    <property type="term" value="F:acetyltransferase activity"/>
    <property type="evidence" value="ECO:0007669"/>
    <property type="project" value="TreeGrafter"/>
</dbReference>
<dbReference type="STRING" id="2769.R7QK34"/>
<evidence type="ECO:0000313" key="5">
    <source>
        <dbReference type="EMBL" id="CDF37836.1"/>
    </source>
</evidence>
<dbReference type="GO" id="GO:0031405">
    <property type="term" value="F:lipoic acid binding"/>
    <property type="evidence" value="ECO:0007669"/>
    <property type="project" value="TreeGrafter"/>
</dbReference>
<name>R7QK34_CHOCR</name>
<sequence length="117" mass="12724">MLEIAEELMRLGELRDSGKFGGRDLEDGTFTLSNIGSIGGRIANPVVFAPQSCIGALGAVRKRAVVDDSSAEVVVRDMVTVSWAADHRIVDGATMAMFNRRWKEFVEGPEGMLAHMK</sequence>
<dbReference type="RefSeq" id="XP_005717707.1">
    <property type="nucleotide sequence ID" value="XM_005717650.1"/>
</dbReference>
<dbReference type="SUPFAM" id="SSF52777">
    <property type="entry name" value="CoA-dependent acyltransferases"/>
    <property type="match status" value="1"/>
</dbReference>
<dbReference type="AlphaFoldDB" id="R7QK34"/>
<dbReference type="InterPro" id="IPR001078">
    <property type="entry name" value="2-oxoacid_DH_actylTfrase"/>
</dbReference>
<dbReference type="InterPro" id="IPR023213">
    <property type="entry name" value="CAT-like_dom_sf"/>
</dbReference>
<dbReference type="GeneID" id="17325423"/>
<gene>
    <name evidence="5" type="ORF">CHC_T00006065001</name>
</gene>
<dbReference type="Pfam" id="PF00198">
    <property type="entry name" value="2-oxoacid_dh"/>
    <property type="match status" value="1"/>
</dbReference>
<evidence type="ECO:0000256" key="3">
    <source>
        <dbReference type="ARBA" id="ARBA00023315"/>
    </source>
</evidence>
<dbReference type="GO" id="GO:0005739">
    <property type="term" value="C:mitochondrion"/>
    <property type="evidence" value="ECO:0007669"/>
    <property type="project" value="TreeGrafter"/>
</dbReference>
<proteinExistence type="predicted"/>
<dbReference type="InterPro" id="IPR050743">
    <property type="entry name" value="2-oxoacid_DH_E2_comp"/>
</dbReference>
<dbReference type="PANTHER" id="PTHR43178">
    <property type="entry name" value="DIHYDROLIPOAMIDE ACETYLTRANSFERASE COMPONENT OF PYRUVATE DEHYDROGENASE COMPLEX"/>
    <property type="match status" value="1"/>
</dbReference>
<evidence type="ECO:0000256" key="1">
    <source>
        <dbReference type="ARBA" id="ARBA00001938"/>
    </source>
</evidence>
<dbReference type="Gramene" id="CDF37836">
    <property type="protein sequence ID" value="CDF37836"/>
    <property type="gene ID" value="CHC_T00006065001"/>
</dbReference>
<evidence type="ECO:0000313" key="6">
    <source>
        <dbReference type="Proteomes" id="UP000012073"/>
    </source>
</evidence>
<dbReference type="KEGG" id="ccp:CHC_T00006065001"/>
<comment type="cofactor">
    <cofactor evidence="1">
        <name>(R)-lipoate</name>
        <dbReference type="ChEBI" id="CHEBI:83088"/>
    </cofactor>
</comment>
<protein>
    <recommendedName>
        <fullName evidence="4">2-oxoacid dehydrogenase acyltransferase catalytic domain-containing protein</fullName>
    </recommendedName>
</protein>
<dbReference type="Proteomes" id="UP000012073">
    <property type="component" value="Unassembled WGS sequence"/>
</dbReference>
<dbReference type="EMBL" id="HG001877">
    <property type="protein sequence ID" value="CDF37836.1"/>
    <property type="molecule type" value="Genomic_DNA"/>
</dbReference>
<keyword evidence="6" id="KW-1185">Reference proteome</keyword>
<dbReference type="Gene3D" id="3.30.559.10">
    <property type="entry name" value="Chloramphenicol acetyltransferase-like domain"/>
    <property type="match status" value="1"/>
</dbReference>
<accession>R7QK34</accession>
<dbReference type="OrthoDB" id="202158at2759"/>
<dbReference type="PhylomeDB" id="R7QK34"/>
<feature type="domain" description="2-oxoacid dehydrogenase acyltransferase catalytic" evidence="4">
    <location>
        <begin position="2"/>
        <end position="113"/>
    </location>
</feature>